<reference evidence="1 2" key="1">
    <citation type="submission" date="2013-08" db="EMBL/GenBank/DDBJ databases">
        <title>Gluconobacter thailandicus NBRC 3257 whole genome sequence.</title>
        <authorList>
            <person name="Matsutani M."/>
            <person name="Yakushi T."/>
            <person name="Matsushita K."/>
        </authorList>
    </citation>
    <scope>NUCLEOTIDE SEQUENCE [LARGE SCALE GENOMIC DNA]</scope>
    <source>
        <strain evidence="1 2">NBRC 3257</strain>
    </source>
</reference>
<keyword evidence="2" id="KW-1185">Reference proteome</keyword>
<dbReference type="Proteomes" id="UP000018209">
    <property type="component" value="Unassembled WGS sequence"/>
</dbReference>
<sequence>MRVQILCPELAVEGLDEAVVGRLAGPREVEYASFLIRPQIRSSVWTTSSPR</sequence>
<name>A0ABQ0J149_GLUTH</name>
<proteinExistence type="predicted"/>
<comment type="caution">
    <text evidence="1">The sequence shown here is derived from an EMBL/GenBank/DDBJ whole genome shotgun (WGS) entry which is preliminary data.</text>
</comment>
<evidence type="ECO:0000313" key="1">
    <source>
        <dbReference type="EMBL" id="GAD28176.1"/>
    </source>
</evidence>
<evidence type="ECO:0000313" key="2">
    <source>
        <dbReference type="Proteomes" id="UP000018209"/>
    </source>
</evidence>
<accession>A0ABQ0J149</accession>
<dbReference type="EMBL" id="BASM01000045">
    <property type="protein sequence ID" value="GAD28176.1"/>
    <property type="molecule type" value="Genomic_DNA"/>
</dbReference>
<organism evidence="1 2">
    <name type="scientific">Gluconobacter thailandicus NBRC 3257</name>
    <dbReference type="NCBI Taxonomy" id="1381097"/>
    <lineage>
        <taxon>Bacteria</taxon>
        <taxon>Pseudomonadati</taxon>
        <taxon>Pseudomonadota</taxon>
        <taxon>Alphaproteobacteria</taxon>
        <taxon>Acetobacterales</taxon>
        <taxon>Acetobacteraceae</taxon>
        <taxon>Gluconobacter</taxon>
    </lineage>
</organism>
<protein>
    <submittedName>
        <fullName evidence="1">Uncharacterized protein</fullName>
    </submittedName>
</protein>
<gene>
    <name evidence="1" type="ORF">NBRC3257_3175</name>
</gene>